<dbReference type="GO" id="GO:0003924">
    <property type="term" value="F:GTPase activity"/>
    <property type="evidence" value="ECO:0007669"/>
    <property type="project" value="UniProtKB-UniRule"/>
</dbReference>
<dbReference type="InterPro" id="IPR006073">
    <property type="entry name" value="GTP-bd"/>
</dbReference>
<dbReference type="EMBL" id="NVUL01000063">
    <property type="protein sequence ID" value="PCI76033.1"/>
    <property type="molecule type" value="Genomic_DNA"/>
</dbReference>
<evidence type="ECO:0000313" key="12">
    <source>
        <dbReference type="EMBL" id="PCI76033.1"/>
    </source>
</evidence>
<dbReference type="PRINTS" id="PR00326">
    <property type="entry name" value="GTP1OBG"/>
</dbReference>
<dbReference type="InterPro" id="IPR015946">
    <property type="entry name" value="KH_dom-like_a/b"/>
</dbReference>
<dbReference type="Pfam" id="PF01926">
    <property type="entry name" value="MMR_HSR1"/>
    <property type="match status" value="1"/>
</dbReference>
<keyword evidence="6 7" id="KW-0342">GTP-binding</keyword>
<comment type="function">
    <text evidence="7">An essential GTPase that binds both GDP and GTP, with rapid nucleotide exchange. Plays a role in 16S rRNA processing and 30S ribosomal subunit biogenesis and possibly also in cell cycle regulation and energy metabolism.</text>
</comment>
<accession>A0A2A4X098</accession>
<feature type="region of interest" description="G2" evidence="8">
    <location>
        <begin position="47"/>
        <end position="51"/>
    </location>
</feature>
<gene>
    <name evidence="7" type="primary">era</name>
    <name evidence="12" type="ORF">COB20_11595</name>
</gene>
<dbReference type="CDD" id="cd22534">
    <property type="entry name" value="KH-II_Era"/>
    <property type="match status" value="1"/>
</dbReference>
<dbReference type="Pfam" id="PF07650">
    <property type="entry name" value="KH_2"/>
    <property type="match status" value="1"/>
</dbReference>
<dbReference type="SUPFAM" id="SSF52540">
    <property type="entry name" value="P-loop containing nucleoside triphosphate hydrolases"/>
    <property type="match status" value="1"/>
</dbReference>
<comment type="subunit">
    <text evidence="7">Monomer.</text>
</comment>
<dbReference type="GO" id="GO:0005525">
    <property type="term" value="F:GTP binding"/>
    <property type="evidence" value="ECO:0007669"/>
    <property type="project" value="UniProtKB-UniRule"/>
</dbReference>
<feature type="domain" description="KH type-2" evidence="10">
    <location>
        <begin position="212"/>
        <end position="288"/>
    </location>
</feature>
<dbReference type="GO" id="GO:0043024">
    <property type="term" value="F:ribosomal small subunit binding"/>
    <property type="evidence" value="ECO:0007669"/>
    <property type="project" value="TreeGrafter"/>
</dbReference>
<dbReference type="NCBIfam" id="NF000908">
    <property type="entry name" value="PRK00089.1"/>
    <property type="match status" value="1"/>
</dbReference>
<organism evidence="12 13">
    <name type="scientific">SAR86 cluster bacterium</name>
    <dbReference type="NCBI Taxonomy" id="2030880"/>
    <lineage>
        <taxon>Bacteria</taxon>
        <taxon>Pseudomonadati</taxon>
        <taxon>Pseudomonadota</taxon>
        <taxon>Gammaproteobacteria</taxon>
        <taxon>SAR86 cluster</taxon>
    </lineage>
</organism>
<dbReference type="PROSITE" id="PS50823">
    <property type="entry name" value="KH_TYPE_2"/>
    <property type="match status" value="1"/>
</dbReference>
<keyword evidence="3 7" id="KW-0690">Ribosome biogenesis</keyword>
<keyword evidence="5 7" id="KW-0694">RNA-binding</keyword>
<evidence type="ECO:0000256" key="5">
    <source>
        <dbReference type="ARBA" id="ARBA00022884"/>
    </source>
</evidence>
<dbReference type="GO" id="GO:0005886">
    <property type="term" value="C:plasma membrane"/>
    <property type="evidence" value="ECO:0007669"/>
    <property type="project" value="UniProtKB-SubCell"/>
</dbReference>
<proteinExistence type="inferred from homology"/>
<dbReference type="InterPro" id="IPR009019">
    <property type="entry name" value="KH_sf_prok-type"/>
</dbReference>
<evidence type="ECO:0000256" key="8">
    <source>
        <dbReference type="PROSITE-ProRule" id="PRU01050"/>
    </source>
</evidence>
<dbReference type="FunFam" id="3.30.300.20:FF:000003">
    <property type="entry name" value="GTPase Era"/>
    <property type="match status" value="1"/>
</dbReference>
<dbReference type="InterPro" id="IPR004044">
    <property type="entry name" value="KH_dom_type_2"/>
</dbReference>
<comment type="subcellular location">
    <subcellularLocation>
        <location evidence="7">Cytoplasm</location>
    </subcellularLocation>
    <subcellularLocation>
        <location evidence="7">Cell membrane</location>
        <topology evidence="7">Peripheral membrane protein</topology>
    </subcellularLocation>
</comment>
<feature type="binding site" evidence="7">
    <location>
        <begin position="130"/>
        <end position="133"/>
    </location>
    <ligand>
        <name>GTP</name>
        <dbReference type="ChEBI" id="CHEBI:37565"/>
    </ligand>
</feature>
<dbReference type="GO" id="GO:0000028">
    <property type="term" value="P:ribosomal small subunit assembly"/>
    <property type="evidence" value="ECO:0007669"/>
    <property type="project" value="TreeGrafter"/>
</dbReference>
<feature type="region of interest" description="G4" evidence="8">
    <location>
        <begin position="130"/>
        <end position="133"/>
    </location>
</feature>
<feature type="binding site" evidence="7">
    <location>
        <begin position="68"/>
        <end position="72"/>
    </location>
    <ligand>
        <name>GTP</name>
        <dbReference type="ChEBI" id="CHEBI:37565"/>
    </ligand>
</feature>
<evidence type="ECO:0000256" key="4">
    <source>
        <dbReference type="ARBA" id="ARBA00022741"/>
    </source>
</evidence>
<dbReference type="PANTHER" id="PTHR42698">
    <property type="entry name" value="GTPASE ERA"/>
    <property type="match status" value="1"/>
</dbReference>
<evidence type="ECO:0000256" key="6">
    <source>
        <dbReference type="ARBA" id="ARBA00023134"/>
    </source>
</evidence>
<evidence type="ECO:0000256" key="2">
    <source>
        <dbReference type="ARBA" id="ARBA00020484"/>
    </source>
</evidence>
<dbReference type="NCBIfam" id="TIGR00231">
    <property type="entry name" value="small_GTP"/>
    <property type="match status" value="1"/>
</dbReference>
<keyword evidence="7" id="KW-0472">Membrane</keyword>
<dbReference type="InterPro" id="IPR030388">
    <property type="entry name" value="G_ERA_dom"/>
</dbReference>
<name>A0A2A4X098_9GAMM</name>
<feature type="region of interest" description="G5" evidence="8">
    <location>
        <begin position="160"/>
        <end position="162"/>
    </location>
</feature>
<evidence type="ECO:0000256" key="7">
    <source>
        <dbReference type="HAMAP-Rule" id="MF_00367"/>
    </source>
</evidence>
<dbReference type="PANTHER" id="PTHR42698:SF1">
    <property type="entry name" value="GTPASE ERA, MITOCHONDRIAL"/>
    <property type="match status" value="1"/>
</dbReference>
<keyword evidence="4 7" id="KW-0547">Nucleotide-binding</keyword>
<dbReference type="GO" id="GO:0070181">
    <property type="term" value="F:small ribosomal subunit rRNA binding"/>
    <property type="evidence" value="ECO:0007669"/>
    <property type="project" value="UniProtKB-UniRule"/>
</dbReference>
<keyword evidence="7" id="KW-0699">rRNA-binding</keyword>
<dbReference type="Gene3D" id="3.30.300.20">
    <property type="match status" value="1"/>
</dbReference>
<protein>
    <recommendedName>
        <fullName evidence="2 7">GTPase Era</fullName>
    </recommendedName>
</protein>
<reference evidence="13" key="1">
    <citation type="submission" date="2017-08" db="EMBL/GenBank/DDBJ databases">
        <title>A dynamic microbial community with high functional redundancy inhabits the cold, oxic subseafloor aquifer.</title>
        <authorList>
            <person name="Tully B.J."/>
            <person name="Wheat C.G."/>
            <person name="Glazer B.T."/>
            <person name="Huber J.A."/>
        </authorList>
    </citation>
    <scope>NUCLEOTIDE SEQUENCE [LARGE SCALE GENOMIC DNA]</scope>
</reference>
<evidence type="ECO:0000256" key="9">
    <source>
        <dbReference type="RuleBase" id="RU003761"/>
    </source>
</evidence>
<dbReference type="SUPFAM" id="SSF54814">
    <property type="entry name" value="Prokaryotic type KH domain (KH-domain type II)"/>
    <property type="match status" value="1"/>
</dbReference>
<dbReference type="Gene3D" id="3.40.50.300">
    <property type="entry name" value="P-loop containing nucleotide triphosphate hydrolases"/>
    <property type="match status" value="1"/>
</dbReference>
<evidence type="ECO:0000259" key="10">
    <source>
        <dbReference type="PROSITE" id="PS50823"/>
    </source>
</evidence>
<dbReference type="InterPro" id="IPR005662">
    <property type="entry name" value="GTPase_Era-like"/>
</dbReference>
<keyword evidence="7" id="KW-0963">Cytoplasm</keyword>
<sequence>MNKPTEQVTPPSRCGYIAIVGRPNVGKSTLLNHLLHQKISITSRKPQTTRHRIMGINSDEHHQCLFVDTPGLNAQFKKALNKVMNDTVFNVIKDVDVVLFVVERFIWNEADQYVLDALTYAKVPVLLVINKIDLVQDKTELLPHIAKLREKREFAEIVPVSALGGHNLETIDRLVKALLPEAPFLFPEDQVTDRSSRFLAAELIREKATRQLGDELPYEVTVEIEKFETAKSVLHIHGLILVDNKGQKRIVIGKDGDRLKQIGTAAREDMEKAFQSKVMLNLWVKVKSGWADDERALQSLGYVDR</sequence>
<keyword evidence="7" id="KW-1003">Cell membrane</keyword>
<dbReference type="Proteomes" id="UP000218767">
    <property type="component" value="Unassembled WGS sequence"/>
</dbReference>
<dbReference type="InterPro" id="IPR005225">
    <property type="entry name" value="Small_GTP-bd"/>
</dbReference>
<comment type="caution">
    <text evidence="12">The sequence shown here is derived from an EMBL/GenBank/DDBJ whole genome shotgun (WGS) entry which is preliminary data.</text>
</comment>
<dbReference type="FunFam" id="3.40.50.300:FF:000094">
    <property type="entry name" value="GTPase Era"/>
    <property type="match status" value="1"/>
</dbReference>
<feature type="domain" description="Era-type G" evidence="11">
    <location>
        <begin position="13"/>
        <end position="181"/>
    </location>
</feature>
<dbReference type="GO" id="GO:0005829">
    <property type="term" value="C:cytosol"/>
    <property type="evidence" value="ECO:0007669"/>
    <property type="project" value="TreeGrafter"/>
</dbReference>
<feature type="binding site" evidence="7">
    <location>
        <begin position="21"/>
        <end position="28"/>
    </location>
    <ligand>
        <name>GTP</name>
        <dbReference type="ChEBI" id="CHEBI:37565"/>
    </ligand>
</feature>
<feature type="region of interest" description="G3" evidence="8">
    <location>
        <begin position="68"/>
        <end position="71"/>
    </location>
</feature>
<dbReference type="InterPro" id="IPR027417">
    <property type="entry name" value="P-loop_NTPase"/>
</dbReference>
<dbReference type="AlphaFoldDB" id="A0A2A4X098"/>
<dbReference type="NCBIfam" id="TIGR00436">
    <property type="entry name" value="era"/>
    <property type="match status" value="1"/>
</dbReference>
<dbReference type="PROSITE" id="PS51713">
    <property type="entry name" value="G_ERA"/>
    <property type="match status" value="1"/>
</dbReference>
<comment type="similarity">
    <text evidence="1 7 8 9">Belongs to the TRAFAC class TrmE-Era-EngA-EngB-Septin-like GTPase superfamily. Era GTPase family.</text>
</comment>
<dbReference type="HAMAP" id="MF_00367">
    <property type="entry name" value="GTPase_Era"/>
    <property type="match status" value="1"/>
</dbReference>
<dbReference type="CDD" id="cd04163">
    <property type="entry name" value="Era"/>
    <property type="match status" value="1"/>
</dbReference>
<feature type="region of interest" description="G1" evidence="8">
    <location>
        <begin position="21"/>
        <end position="28"/>
    </location>
</feature>
<evidence type="ECO:0000256" key="3">
    <source>
        <dbReference type="ARBA" id="ARBA00022517"/>
    </source>
</evidence>
<evidence type="ECO:0000259" key="11">
    <source>
        <dbReference type="PROSITE" id="PS51713"/>
    </source>
</evidence>
<evidence type="ECO:0000256" key="1">
    <source>
        <dbReference type="ARBA" id="ARBA00007921"/>
    </source>
</evidence>
<evidence type="ECO:0000313" key="13">
    <source>
        <dbReference type="Proteomes" id="UP000218767"/>
    </source>
</evidence>